<protein>
    <submittedName>
        <fullName evidence="1">PRTRC system protein B</fullName>
    </submittedName>
</protein>
<geneLocation type="plasmid" evidence="2">
    <name>pdrdi</name>
</geneLocation>
<reference evidence="1 2" key="1">
    <citation type="submission" date="2018-07" db="EMBL/GenBank/DDBJ databases">
        <title>Complete Genome and Methylome Analysis of Deinococcus wulumuqiensis NEB 479.</title>
        <authorList>
            <person name="Fomenkov A."/>
            <person name="Luyten Y."/>
            <person name="Vincze T."/>
            <person name="Anton B.P."/>
            <person name="Clark T."/>
            <person name="Roberts R.J."/>
            <person name="Morgan R.D."/>
        </authorList>
    </citation>
    <scope>NUCLEOTIDE SEQUENCE [LARGE SCALE GENOMIC DNA]</scope>
    <source>
        <strain evidence="1 2">NEB 479</strain>
        <plasmid evidence="2">Plasmid pdrdi</plasmid>
    </source>
</reference>
<organism evidence="1 2">
    <name type="scientific">Deinococcus wulumuqiensis</name>
    <dbReference type="NCBI Taxonomy" id="980427"/>
    <lineage>
        <taxon>Bacteria</taxon>
        <taxon>Thermotogati</taxon>
        <taxon>Deinococcota</taxon>
        <taxon>Deinococci</taxon>
        <taxon>Deinococcales</taxon>
        <taxon>Deinococcaceae</taxon>
        <taxon>Deinococcus</taxon>
    </lineage>
</organism>
<name>A0A345IM44_9DEIO</name>
<evidence type="ECO:0000313" key="2">
    <source>
        <dbReference type="Proteomes" id="UP000253744"/>
    </source>
</evidence>
<dbReference type="AlphaFoldDB" id="A0A345IM44"/>
<dbReference type="KEGG" id="dwu:DVJ83_16645"/>
<dbReference type="InterPro" id="IPR032787">
    <property type="entry name" value="Prok-E2_D"/>
</dbReference>
<dbReference type="EMBL" id="CP031163">
    <property type="protein sequence ID" value="AXH00767.1"/>
    <property type="molecule type" value="Genomic_DNA"/>
</dbReference>
<dbReference type="Proteomes" id="UP000253744">
    <property type="component" value="Plasmid pDrdI"/>
</dbReference>
<dbReference type="NCBIfam" id="TIGR03737">
    <property type="entry name" value="PRTRC_B"/>
    <property type="match status" value="1"/>
</dbReference>
<gene>
    <name evidence="1" type="ORF">DVJ83_16645</name>
</gene>
<dbReference type="Pfam" id="PF14460">
    <property type="entry name" value="Prok-E2_D"/>
    <property type="match status" value="1"/>
</dbReference>
<proteinExistence type="predicted"/>
<dbReference type="InterPro" id="IPR022280">
    <property type="entry name" value="PRTRC_protein-B"/>
</dbReference>
<sequence length="237" mass="26235">MPVVTQITQPDLQRPREWFPAHALVFYQKDSESMCLAHPVLTTYAKPELGAARPLSHEQKAAIIQSLGVRSFTATRENTLAVSANGSAWWRPPATAPLRFAAKYQGTEAISCLNDIPVPLPGLVFIATHGRLSVYAVQGGTRPTPETMLCHAPFWNIFGNAQVCQGTTIYPKEITPDAQEAWEAAFFGSYFTGPSRSDRYLAWERSYQELLEKAIADGAFPRDVLLPSKKTLQQALE</sequence>
<dbReference type="RefSeq" id="WP_114673423.1">
    <property type="nucleotide sequence ID" value="NZ_CP031163.1"/>
</dbReference>
<accession>A0A345IM44</accession>
<evidence type="ECO:0000313" key="1">
    <source>
        <dbReference type="EMBL" id="AXH00767.1"/>
    </source>
</evidence>
<keyword evidence="1" id="KW-0614">Plasmid</keyword>